<keyword evidence="3" id="KW-1185">Reference proteome</keyword>
<protein>
    <submittedName>
        <fullName evidence="2">Uncharacterized protein</fullName>
    </submittedName>
</protein>
<name>A0ABV0ZNM1_9TELE</name>
<evidence type="ECO:0000313" key="3">
    <source>
        <dbReference type="Proteomes" id="UP001469553"/>
    </source>
</evidence>
<feature type="region of interest" description="Disordered" evidence="1">
    <location>
        <begin position="89"/>
        <end position="120"/>
    </location>
</feature>
<comment type="caution">
    <text evidence="2">The sequence shown here is derived from an EMBL/GenBank/DDBJ whole genome shotgun (WGS) entry which is preliminary data.</text>
</comment>
<gene>
    <name evidence="2" type="ORF">AMECASPLE_020666</name>
</gene>
<sequence>MYFLNGFFTACFHQHFTYGLPSPFFLTLCFVRRQLPPTLSPLQVDRPYGGADTSSYSHEEQGVCACAKGEKKGGGVTVESNLFDKLSDRGGKLRYKRGGDKDNKPKVKGRQREYERSRSR</sequence>
<proteinExistence type="predicted"/>
<evidence type="ECO:0000256" key="1">
    <source>
        <dbReference type="SAM" id="MobiDB-lite"/>
    </source>
</evidence>
<dbReference type="EMBL" id="JAHRIP010067569">
    <property type="protein sequence ID" value="MEQ2307661.1"/>
    <property type="molecule type" value="Genomic_DNA"/>
</dbReference>
<reference evidence="2 3" key="1">
    <citation type="submission" date="2021-06" db="EMBL/GenBank/DDBJ databases">
        <authorList>
            <person name="Palmer J.M."/>
        </authorList>
    </citation>
    <scope>NUCLEOTIDE SEQUENCE [LARGE SCALE GENOMIC DNA]</scope>
    <source>
        <strain evidence="2 3">AS_MEX2019</strain>
        <tissue evidence="2">Muscle</tissue>
    </source>
</reference>
<organism evidence="2 3">
    <name type="scientific">Ameca splendens</name>
    <dbReference type="NCBI Taxonomy" id="208324"/>
    <lineage>
        <taxon>Eukaryota</taxon>
        <taxon>Metazoa</taxon>
        <taxon>Chordata</taxon>
        <taxon>Craniata</taxon>
        <taxon>Vertebrata</taxon>
        <taxon>Euteleostomi</taxon>
        <taxon>Actinopterygii</taxon>
        <taxon>Neopterygii</taxon>
        <taxon>Teleostei</taxon>
        <taxon>Neoteleostei</taxon>
        <taxon>Acanthomorphata</taxon>
        <taxon>Ovalentaria</taxon>
        <taxon>Atherinomorphae</taxon>
        <taxon>Cyprinodontiformes</taxon>
        <taxon>Goodeidae</taxon>
        <taxon>Ameca</taxon>
    </lineage>
</organism>
<dbReference type="Proteomes" id="UP001469553">
    <property type="component" value="Unassembled WGS sequence"/>
</dbReference>
<accession>A0ABV0ZNM1</accession>
<evidence type="ECO:0000313" key="2">
    <source>
        <dbReference type="EMBL" id="MEQ2307661.1"/>
    </source>
</evidence>